<comment type="caution">
    <text evidence="1">The sequence shown here is derived from an EMBL/GenBank/DDBJ whole genome shotgun (WGS) entry which is preliminary data.</text>
</comment>
<sequence>MLVQRVVDVLRLTSSTQDVLRDRVLQLDYTAAIFLRRLMESQMDPATWPSLNVYMKRVLDRLTKWMALPVGLRSAQLSSSNANSYPEAIPLSATASLFLLSPMCSLKDLTVPLFLEPVLQPIFPQWSVPLVGIQLAAPAAPIPLSQSAFAPARVLSRSSDAISSKQLQYTACVDDIGSDEFGLFSSEVNGAASTSAISLEGGATFGESTKVVLSLEDVLSAEEEGGPHTTAFLKYMAECEELFNSTYGSDESGESLSTKADWMEEQRQSYAQLWLEHQRKCMPTLVDSVPEKVNPIFPSPMSDVLPLDDDGVDGKIST</sequence>
<feature type="non-terminal residue" evidence="1">
    <location>
        <position position="1"/>
    </location>
</feature>
<protein>
    <submittedName>
        <fullName evidence="1">Uncharacterized protein</fullName>
    </submittedName>
</protein>
<dbReference type="Proteomes" id="UP000192578">
    <property type="component" value="Unassembled WGS sequence"/>
</dbReference>
<gene>
    <name evidence="1" type="ORF">BV898_19473</name>
</gene>
<dbReference type="AlphaFoldDB" id="A0A9X6NLS3"/>
<evidence type="ECO:0000313" key="1">
    <source>
        <dbReference type="EMBL" id="OWA55088.1"/>
    </source>
</evidence>
<proteinExistence type="predicted"/>
<name>A0A9X6NLS3_HYPEX</name>
<keyword evidence="2" id="KW-1185">Reference proteome</keyword>
<accession>A0A9X6NLS3</accession>
<organism evidence="1 2">
    <name type="scientific">Hypsibius exemplaris</name>
    <name type="common">Freshwater tardigrade</name>
    <dbReference type="NCBI Taxonomy" id="2072580"/>
    <lineage>
        <taxon>Eukaryota</taxon>
        <taxon>Metazoa</taxon>
        <taxon>Ecdysozoa</taxon>
        <taxon>Tardigrada</taxon>
        <taxon>Eutardigrada</taxon>
        <taxon>Parachela</taxon>
        <taxon>Hypsibioidea</taxon>
        <taxon>Hypsibiidae</taxon>
        <taxon>Hypsibius</taxon>
    </lineage>
</organism>
<dbReference type="EMBL" id="MTYJ01000536">
    <property type="protein sequence ID" value="OWA55088.1"/>
    <property type="molecule type" value="Genomic_DNA"/>
</dbReference>
<evidence type="ECO:0000313" key="2">
    <source>
        <dbReference type="Proteomes" id="UP000192578"/>
    </source>
</evidence>
<reference evidence="2" key="1">
    <citation type="submission" date="2017-01" db="EMBL/GenBank/DDBJ databases">
        <title>Comparative genomics of anhydrobiosis in the tardigrade Hypsibius dujardini.</title>
        <authorList>
            <person name="Yoshida Y."/>
            <person name="Koutsovoulos G."/>
            <person name="Laetsch D."/>
            <person name="Stevens L."/>
            <person name="Kumar S."/>
            <person name="Horikawa D."/>
            <person name="Ishino K."/>
            <person name="Komine S."/>
            <person name="Tomita M."/>
            <person name="Blaxter M."/>
            <person name="Arakawa K."/>
        </authorList>
    </citation>
    <scope>NUCLEOTIDE SEQUENCE [LARGE SCALE GENOMIC DNA]</scope>
    <source>
        <strain evidence="2">Z151</strain>
    </source>
</reference>